<evidence type="ECO:0000256" key="9">
    <source>
        <dbReference type="PROSITE-ProRule" id="PRU00076"/>
    </source>
</evidence>
<keyword evidence="2" id="KW-1003">Cell membrane</keyword>
<comment type="subcellular location">
    <subcellularLocation>
        <location evidence="1">Cell membrane</location>
    </subcellularLocation>
</comment>
<dbReference type="RefSeq" id="XP_023557939.1">
    <property type="nucleotide sequence ID" value="XM_023702171.1"/>
</dbReference>
<dbReference type="Gene3D" id="2.10.25.10">
    <property type="entry name" value="Laminin"/>
    <property type="match status" value="2"/>
</dbReference>
<evidence type="ECO:0000256" key="3">
    <source>
        <dbReference type="ARBA" id="ARBA00022536"/>
    </source>
</evidence>
<evidence type="ECO:0000256" key="2">
    <source>
        <dbReference type="ARBA" id="ARBA00022475"/>
    </source>
</evidence>
<dbReference type="GO" id="GO:0007507">
    <property type="term" value="P:heart development"/>
    <property type="evidence" value="ECO:0007669"/>
    <property type="project" value="TreeGrafter"/>
</dbReference>
<dbReference type="InterPro" id="IPR009030">
    <property type="entry name" value="Growth_fac_rcpt_cys_sf"/>
</dbReference>
<proteinExistence type="predicted"/>
<dbReference type="PROSITE" id="PS00010">
    <property type="entry name" value="ASX_HYDROXYL"/>
    <property type="match status" value="1"/>
</dbReference>
<dbReference type="Proteomes" id="UP000515203">
    <property type="component" value="Unplaced"/>
</dbReference>
<evidence type="ECO:0000313" key="13">
    <source>
        <dbReference type="Proteomes" id="UP000515203"/>
    </source>
</evidence>
<dbReference type="PANTHER" id="PTHR24037:SF3">
    <property type="entry name" value="PROTEIN HEG HOMOLOG 1"/>
    <property type="match status" value="1"/>
</dbReference>
<dbReference type="PANTHER" id="PTHR24037">
    <property type="entry name" value="HEART DEVELOPMENT PROTEIN WITH EGF-LIKE DOMAINS 1"/>
    <property type="match status" value="1"/>
</dbReference>
<dbReference type="GO" id="GO:0005509">
    <property type="term" value="F:calcium ion binding"/>
    <property type="evidence" value="ECO:0007669"/>
    <property type="project" value="InterPro"/>
</dbReference>
<evidence type="ECO:0000256" key="8">
    <source>
        <dbReference type="ARBA" id="ARBA00023180"/>
    </source>
</evidence>
<keyword evidence="3 9" id="KW-0245">EGF-like domain</keyword>
<dbReference type="InterPro" id="IPR000742">
    <property type="entry name" value="EGF"/>
</dbReference>
<evidence type="ECO:0000259" key="12">
    <source>
        <dbReference type="PROSITE" id="PS50026"/>
    </source>
</evidence>
<dbReference type="SMART" id="SM00179">
    <property type="entry name" value="EGF_CA"/>
    <property type="match status" value="2"/>
</dbReference>
<feature type="domain" description="EGF-like" evidence="12">
    <location>
        <begin position="972"/>
        <end position="1010"/>
    </location>
</feature>
<accession>A0A6P6DCV8</accession>
<dbReference type="FunFam" id="2.10.25.10:FF:000610">
    <property type="entry name" value="protein HEG homolog 1 isoform X1"/>
    <property type="match status" value="1"/>
</dbReference>
<evidence type="ECO:0000256" key="10">
    <source>
        <dbReference type="SAM" id="MobiDB-lite"/>
    </source>
</evidence>
<dbReference type="GeneID" id="101586847"/>
<dbReference type="CDD" id="cd00054">
    <property type="entry name" value="EGF_CA"/>
    <property type="match status" value="2"/>
</dbReference>
<gene>
    <name evidence="14" type="primary">Heg1</name>
</gene>
<protein>
    <submittedName>
        <fullName evidence="14">Protein HEG homolog 1</fullName>
    </submittedName>
</protein>
<dbReference type="InterPro" id="IPR000152">
    <property type="entry name" value="EGF-type_Asp/Asn_hydroxyl_site"/>
</dbReference>
<keyword evidence="11" id="KW-1133">Transmembrane helix</keyword>
<evidence type="ECO:0000256" key="11">
    <source>
        <dbReference type="SAM" id="Phobius"/>
    </source>
</evidence>
<evidence type="ECO:0000256" key="4">
    <source>
        <dbReference type="ARBA" id="ARBA00022729"/>
    </source>
</evidence>
<dbReference type="PROSITE" id="PS50026">
    <property type="entry name" value="EGF_3"/>
    <property type="match status" value="2"/>
</dbReference>
<feature type="disulfide bond" evidence="9">
    <location>
        <begin position="960"/>
        <end position="969"/>
    </location>
</feature>
<dbReference type="PROSITE" id="PS00022">
    <property type="entry name" value="EGF_1"/>
    <property type="match status" value="1"/>
</dbReference>
<comment type="caution">
    <text evidence="9">Lacks conserved residue(s) required for the propagation of feature annotation.</text>
</comment>
<keyword evidence="6 11" id="KW-0472">Membrane</keyword>
<dbReference type="InParanoid" id="A0A6P6DCV8"/>
<feature type="compositionally biased region" description="Basic and acidic residues" evidence="10">
    <location>
        <begin position="504"/>
        <end position="514"/>
    </location>
</feature>
<keyword evidence="4" id="KW-0732">Signal</keyword>
<dbReference type="Pfam" id="PF00008">
    <property type="entry name" value="EGF"/>
    <property type="match status" value="1"/>
</dbReference>
<keyword evidence="7 9" id="KW-1015">Disulfide bond</keyword>
<dbReference type="InterPro" id="IPR018097">
    <property type="entry name" value="EGF_Ca-bd_CS"/>
</dbReference>
<keyword evidence="11" id="KW-0812">Transmembrane</keyword>
<dbReference type="GO" id="GO:0005886">
    <property type="term" value="C:plasma membrane"/>
    <property type="evidence" value="ECO:0007669"/>
    <property type="project" value="UniProtKB-SubCell"/>
</dbReference>
<dbReference type="FunFam" id="2.10.25.10:FF:000358">
    <property type="entry name" value="protein HEG homolog 1 isoform X1"/>
    <property type="match status" value="1"/>
</dbReference>
<dbReference type="PROSITE" id="PS01187">
    <property type="entry name" value="EGF_CA"/>
    <property type="match status" value="1"/>
</dbReference>
<feature type="region of interest" description="Disordered" evidence="10">
    <location>
        <begin position="448"/>
        <end position="475"/>
    </location>
</feature>
<dbReference type="InterPro" id="IPR049883">
    <property type="entry name" value="NOTCH1_EGF-like"/>
</dbReference>
<dbReference type="CTD" id="57493"/>
<feature type="compositionally biased region" description="Low complexity" evidence="10">
    <location>
        <begin position="382"/>
        <end position="391"/>
    </location>
</feature>
<keyword evidence="13" id="KW-1185">Reference proteome</keyword>
<dbReference type="SMART" id="SM00181">
    <property type="entry name" value="EGF"/>
    <property type="match status" value="3"/>
</dbReference>
<evidence type="ECO:0000256" key="1">
    <source>
        <dbReference type="ARBA" id="ARBA00004236"/>
    </source>
</evidence>
<dbReference type="OrthoDB" id="9946171at2759"/>
<feature type="domain" description="EGF-like" evidence="12">
    <location>
        <begin position="932"/>
        <end position="970"/>
    </location>
</feature>
<evidence type="ECO:0000256" key="6">
    <source>
        <dbReference type="ARBA" id="ARBA00023136"/>
    </source>
</evidence>
<keyword evidence="8" id="KW-0325">Glycoprotein</keyword>
<feature type="region of interest" description="Disordered" evidence="10">
    <location>
        <begin position="19"/>
        <end position="45"/>
    </location>
</feature>
<dbReference type="PROSITE" id="PS01186">
    <property type="entry name" value="EGF_2"/>
    <property type="match status" value="1"/>
</dbReference>
<feature type="transmembrane region" description="Helical" evidence="11">
    <location>
        <begin position="1195"/>
        <end position="1220"/>
    </location>
</feature>
<dbReference type="FunCoup" id="A0A6P6DCV8">
    <property type="interactions" value="125"/>
</dbReference>
<dbReference type="SUPFAM" id="SSF57184">
    <property type="entry name" value="Growth factor receptor domain"/>
    <property type="match status" value="1"/>
</dbReference>
<evidence type="ECO:0000256" key="7">
    <source>
        <dbReference type="ARBA" id="ARBA00023157"/>
    </source>
</evidence>
<sequence>MSHTSSEAPENLTLLIAKASAEGRKASSSRTDFTVSPAGRSPRSTRVLTSQNSTLALQRLHLPSNSSESEGRIASSHMESGTVQGFLERVKGLSEEATVHTQVSGTSVLSQSSHPALEPGELTMLSMKRNSSGPQLSLFHFSRTPAYSPSSEHSSCPPLPLNKIVHEKWESACPQLPVQALENVQELNSSVSQSPSVSQTNSMHVATTLTDGAPRKLQSLTVNLRPINKMVAFPEDTKITTTSATVHSSPSVVELRKNGSITKNPADEEFTKQSTENEFDLTSVHKQNDSPTFGSHQLTSTLEAENKSSMPLTETASKSVPFIRGEKSTAQWLLINSKTPADVTRSSASYDRVLTQFSDSAQQFIGGNTALAENSYSESLSTSSLQSLESSAQHGEHSTQEHSTAPGAPSPAEEESTSGAHARGTHTSSAMLTGSGERTLRSLSLPDAVTSAEAGSSVAAPRETEGTDLHGNVTDDMGVISRSTAALPALGVTGLSGQMSGTDTEQRASSDHRDHTYVSSTFTKGERALLSITDNISSPDISESSTSYVKISNSSYSDSSSSSLVQSKRSNVSFYDGKYAQPSTESLVLHTSRAPSYTSTIKIPNVFVPVGADTGTVDDSSSGSPFPPPSVSQSFQFSSSLPLTRTSTHQLKSTSEVSTILSSSPSLLSMSLMASTPLSVPQETLPRSSFTPVLSKTRETPVTSVQTLTMASSIAVSHSSQTTYPNTQSTPHQEKIFTEPKSPILVSLSTESTKAITKNSPVEVPLPSALTESFTEPALTTMSTSLTYMSPTLATTNLKTSHPPVISPSTLSSTKSLVTGPGAVLTISGKELLPTDPEILVPRISTEHDITTERNQVHIDATTQSIPLTSVPGSAKELSTRLGITEEYSPASPFLRTSPFTKSTDVSTAETTPKSITFTAQSSTQSPMTLLPVNSCAVNPCLHDGKCIVDLTNHGYRCICPPSWQGDNCSVDVNECLLNRCPRQAICNNTQGSFICRCPVGYHLEKGICSLVRTFVSEFKVKKQFLNTTLEKYSDLHKIESEITKMLNICFSTLPGYIQSTAHVSRESSAFVTSLQTTFSLASSVTLFDLNDGIQKFVNSCRSSAEVCQLLGSQARVFRAGSLCKRKSPQCDKETSICTDLDGVALCQCKSGYFQFNKMDHSCRACEDGYRLENETCMSCPFGLGGLNCGNPYQLITVVIAAAGGGLLLILGIALIVTCCRKNKNDISKLIFKSGDFQMSPYAEYPKNPRSQEWGREAIEMHENGSTKNLLQMTDVYYSPTNVRNPELERNGLYPAYTGLPGSRHSCIFPGQYNPSFISDESRRRDYF</sequence>
<evidence type="ECO:0000256" key="5">
    <source>
        <dbReference type="ARBA" id="ARBA00022737"/>
    </source>
</evidence>
<keyword evidence="5" id="KW-0677">Repeat</keyword>
<feature type="disulfide bond" evidence="9">
    <location>
        <begin position="941"/>
        <end position="958"/>
    </location>
</feature>
<dbReference type="Pfam" id="PF07645">
    <property type="entry name" value="EGF_CA"/>
    <property type="match status" value="1"/>
</dbReference>
<feature type="region of interest" description="Disordered" evidence="10">
    <location>
        <begin position="382"/>
        <end position="435"/>
    </location>
</feature>
<evidence type="ECO:0000313" key="14">
    <source>
        <dbReference type="RefSeq" id="XP_023557939.1"/>
    </source>
</evidence>
<name>A0A6P6DCV8_OCTDE</name>
<organism evidence="13 14">
    <name type="scientific">Octodon degus</name>
    <name type="common">Degu</name>
    <name type="synonym">Sciurus degus</name>
    <dbReference type="NCBI Taxonomy" id="10160"/>
    <lineage>
        <taxon>Eukaryota</taxon>
        <taxon>Metazoa</taxon>
        <taxon>Chordata</taxon>
        <taxon>Craniata</taxon>
        <taxon>Vertebrata</taxon>
        <taxon>Euteleostomi</taxon>
        <taxon>Mammalia</taxon>
        <taxon>Eutheria</taxon>
        <taxon>Euarchontoglires</taxon>
        <taxon>Glires</taxon>
        <taxon>Rodentia</taxon>
        <taxon>Hystricomorpha</taxon>
        <taxon>Octodontidae</taxon>
        <taxon>Octodon</taxon>
    </lineage>
</organism>
<dbReference type="InterPro" id="IPR001881">
    <property type="entry name" value="EGF-like_Ca-bd_dom"/>
</dbReference>
<reference evidence="14" key="1">
    <citation type="submission" date="2025-08" db="UniProtKB">
        <authorList>
            <consortium name="RefSeq"/>
        </authorList>
    </citation>
    <scope>IDENTIFICATION</scope>
</reference>
<feature type="region of interest" description="Disordered" evidence="10">
    <location>
        <begin position="492"/>
        <end position="514"/>
    </location>
</feature>